<protein>
    <submittedName>
        <fullName evidence="3">Uncharacterized protein</fullName>
    </submittedName>
</protein>
<evidence type="ECO:0000313" key="3">
    <source>
        <dbReference type="Ensembl" id="ENSCLAP00000024458.1"/>
    </source>
</evidence>
<dbReference type="GO" id="GO:0005615">
    <property type="term" value="C:extracellular space"/>
    <property type="evidence" value="ECO:0007669"/>
    <property type="project" value="TreeGrafter"/>
</dbReference>
<accession>A0A8C2W5U4</accession>
<reference evidence="3" key="2">
    <citation type="submission" date="2025-09" db="UniProtKB">
        <authorList>
            <consortium name="Ensembl"/>
        </authorList>
    </citation>
    <scope>IDENTIFICATION</scope>
</reference>
<feature type="signal peptide" evidence="2">
    <location>
        <begin position="1"/>
        <end position="21"/>
    </location>
</feature>
<reference evidence="3" key="1">
    <citation type="submission" date="2025-08" db="UniProtKB">
        <authorList>
            <consortium name="Ensembl"/>
        </authorList>
    </citation>
    <scope>IDENTIFICATION</scope>
</reference>
<evidence type="ECO:0000256" key="2">
    <source>
        <dbReference type="SAM" id="SignalP"/>
    </source>
</evidence>
<dbReference type="GO" id="GO:1903575">
    <property type="term" value="P:cornified envelope assembly"/>
    <property type="evidence" value="ECO:0007669"/>
    <property type="project" value="InterPro"/>
</dbReference>
<sequence>MAVFALLLSLLGVAWLGGTHSWGVDMPSMQKRADVATQFSQPDAGRQVVAGVTPKNYYNNQQAYPTVPSGQHSVRNTPKQGVATASSSASRAQPGLLHWLKFW</sequence>
<dbReference type="Ensembl" id="ENSCLAT00000024693.1">
    <property type="protein sequence ID" value="ENSCLAP00000024458.1"/>
    <property type="gene ID" value="ENSCLAG00000016791.1"/>
</dbReference>
<dbReference type="PANTHER" id="PTHR36881">
    <property type="entry name" value="DERMOKINE"/>
    <property type="match status" value="1"/>
</dbReference>
<dbReference type="InterPro" id="IPR033541">
    <property type="entry name" value="Dermokine"/>
</dbReference>
<evidence type="ECO:0000313" key="4">
    <source>
        <dbReference type="Proteomes" id="UP000694398"/>
    </source>
</evidence>
<keyword evidence="4" id="KW-1185">Reference proteome</keyword>
<name>A0A8C2W5U4_CHILA</name>
<gene>
    <name evidence="3" type="primary">Dmkn</name>
</gene>
<dbReference type="AlphaFoldDB" id="A0A8C2W5U4"/>
<feature type="chain" id="PRO_5034657650" evidence="2">
    <location>
        <begin position="22"/>
        <end position="103"/>
    </location>
</feature>
<feature type="region of interest" description="Disordered" evidence="1">
    <location>
        <begin position="67"/>
        <end position="89"/>
    </location>
</feature>
<dbReference type="GeneTree" id="ENSGT00570000079107"/>
<evidence type="ECO:0000256" key="1">
    <source>
        <dbReference type="SAM" id="MobiDB-lite"/>
    </source>
</evidence>
<dbReference type="PANTHER" id="PTHR36881:SF1">
    <property type="entry name" value="DERMOKINE"/>
    <property type="match status" value="1"/>
</dbReference>
<organism evidence="3 4">
    <name type="scientific">Chinchilla lanigera</name>
    <name type="common">Long-tailed chinchilla</name>
    <name type="synonym">Chinchilla villidera</name>
    <dbReference type="NCBI Taxonomy" id="34839"/>
    <lineage>
        <taxon>Eukaryota</taxon>
        <taxon>Metazoa</taxon>
        <taxon>Chordata</taxon>
        <taxon>Craniata</taxon>
        <taxon>Vertebrata</taxon>
        <taxon>Euteleostomi</taxon>
        <taxon>Mammalia</taxon>
        <taxon>Eutheria</taxon>
        <taxon>Euarchontoglires</taxon>
        <taxon>Glires</taxon>
        <taxon>Rodentia</taxon>
        <taxon>Hystricomorpha</taxon>
        <taxon>Chinchillidae</taxon>
        <taxon>Chinchilla</taxon>
    </lineage>
</organism>
<keyword evidence="2" id="KW-0732">Signal</keyword>
<dbReference type="Proteomes" id="UP000694398">
    <property type="component" value="Unassembled WGS sequence"/>
</dbReference>
<proteinExistence type="predicted"/>